<dbReference type="RefSeq" id="WP_038272001.1">
    <property type="nucleotide sequence ID" value="NZ_CP053627.1"/>
</dbReference>
<organism evidence="1 3">
    <name type="scientific">Xylella taiwanensis</name>
    <dbReference type="NCBI Taxonomy" id="1444770"/>
    <lineage>
        <taxon>Bacteria</taxon>
        <taxon>Pseudomonadati</taxon>
        <taxon>Pseudomonadota</taxon>
        <taxon>Gammaproteobacteria</taxon>
        <taxon>Lysobacterales</taxon>
        <taxon>Lysobacteraceae</taxon>
        <taxon>Xylella</taxon>
    </lineage>
</organism>
<dbReference type="STRING" id="1444770.AF72_10145"/>
<dbReference type="Proteomes" id="UP000020406">
    <property type="component" value="Unassembled WGS sequence"/>
</dbReference>
<proteinExistence type="predicted"/>
<dbReference type="PATRIC" id="fig|1444770.3.peg.2408"/>
<dbReference type="eggNOG" id="ENOG5033A7T">
    <property type="taxonomic scope" value="Bacteria"/>
</dbReference>
<dbReference type="EMBL" id="JAJPPU010000002">
    <property type="protein sequence ID" value="MCD8473194.1"/>
    <property type="molecule type" value="Genomic_DNA"/>
</dbReference>
<evidence type="ECO:0000313" key="3">
    <source>
        <dbReference type="Proteomes" id="UP000020406"/>
    </source>
</evidence>
<sequence length="71" mass="8087">MKEPTVRTLEEARRDLDRRGMSIAEFARQHGLNYWITCQVLRGLRKGKRGESHRAAVLLGLKEGVIGNMLP</sequence>
<keyword evidence="4" id="KW-1185">Reference proteome</keyword>
<dbReference type="GeneID" id="68900082"/>
<accession>Z9JHA7</accession>
<evidence type="ECO:0000313" key="4">
    <source>
        <dbReference type="Proteomes" id="UP001430701"/>
    </source>
</evidence>
<keyword evidence="2" id="KW-0238">DNA-binding</keyword>
<reference evidence="2" key="2">
    <citation type="submission" date="2021-11" db="EMBL/GenBank/DDBJ databases">
        <title>Genome sequence of Xylella taiwanensis PLS432.</title>
        <authorList>
            <person name="Weng L.-W."/>
            <person name="Su C.-C."/>
            <person name="Tsai C.-W."/>
            <person name="Kuo C.-H."/>
        </authorList>
    </citation>
    <scope>NUCLEOTIDE SEQUENCE</scope>
    <source>
        <strain evidence="2">PLS432</strain>
    </source>
</reference>
<reference evidence="1 3" key="1">
    <citation type="journal article" date="2014" name="Genome Announc.">
        <title>Draft Genome Sequence of Xylella fastidiosa Pear Leaf Scorch Strain in Taiwan.</title>
        <authorList>
            <person name="Su C.C."/>
            <person name="Deng W.L."/>
            <person name="Jan F.J."/>
            <person name="Chang C.J."/>
            <person name="Huang H."/>
            <person name="Chen J."/>
        </authorList>
    </citation>
    <scope>NUCLEOTIDE SEQUENCE [LARGE SCALE GENOMIC DNA]</scope>
    <source>
        <strain evidence="1 3">PLS229</strain>
    </source>
</reference>
<dbReference type="NCBIfam" id="TIGR04111">
    <property type="entry name" value="BcepMu_gp16"/>
    <property type="match status" value="1"/>
</dbReference>
<evidence type="ECO:0000313" key="1">
    <source>
        <dbReference type="EMBL" id="EWS77524.1"/>
    </source>
</evidence>
<dbReference type="EMBL" id="JDSQ01000018">
    <property type="protein sequence ID" value="EWS77524.1"/>
    <property type="molecule type" value="Genomic_DNA"/>
</dbReference>
<evidence type="ECO:0000313" key="2">
    <source>
        <dbReference type="EMBL" id="MCD8473194.1"/>
    </source>
</evidence>
<dbReference type="GO" id="GO:0003677">
    <property type="term" value="F:DNA binding"/>
    <property type="evidence" value="ECO:0007669"/>
    <property type="project" value="UniProtKB-KW"/>
</dbReference>
<comment type="caution">
    <text evidence="1">The sequence shown here is derived from an EMBL/GenBank/DDBJ whole genome shotgun (WGS) entry which is preliminary data.</text>
</comment>
<dbReference type="InterPro" id="IPR026365">
    <property type="entry name" value="BcepMu_gp16"/>
</dbReference>
<dbReference type="AlphaFoldDB" id="Z9JHA7"/>
<protein>
    <submittedName>
        <fullName evidence="2">DNA-binding protein</fullName>
    </submittedName>
</protein>
<dbReference type="Proteomes" id="UP001430701">
    <property type="component" value="Unassembled WGS sequence"/>
</dbReference>
<name>Z9JHA7_9GAMM</name>
<gene>
    <name evidence="1" type="ORF">AF72_10145</name>
    <name evidence="2" type="ORF">LPH55_06925</name>
</gene>